<name>A0AB33K446_9ACTN</name>
<feature type="region of interest" description="Disordered" evidence="1">
    <location>
        <begin position="1"/>
        <end position="25"/>
    </location>
</feature>
<evidence type="ECO:0000256" key="1">
    <source>
        <dbReference type="SAM" id="MobiDB-lite"/>
    </source>
</evidence>
<feature type="compositionally biased region" description="Basic and acidic residues" evidence="1">
    <location>
        <begin position="8"/>
        <end position="25"/>
    </location>
</feature>
<accession>A0AB33K446</accession>
<sequence length="121" mass="13610">MPAPTGAAERELPEPGQRELQLRGHADLPRARALLRRHRGRALPDQPERAVEQLERALTWFRQHGDHYNTARTLTNLAEARLAQGRPAEAAVAIDEALVLLGRENAVLHLPFLHALRERTT</sequence>
<dbReference type="EMBL" id="AP035881">
    <property type="protein sequence ID" value="BFP46653.1"/>
    <property type="molecule type" value="Genomic_DNA"/>
</dbReference>
<reference evidence="2" key="1">
    <citation type="submission" date="2024-07" db="EMBL/GenBank/DDBJ databases">
        <title>Complete genome sequences of cellulolytic bacteria, Kitasatospora sp. CMC57 and Streptomyces sp. CMC78, isolated from Japanese agricultural soil.</title>
        <authorList>
            <person name="Hashimoto T."/>
            <person name="Ito M."/>
            <person name="Iwamoto M."/>
            <person name="Fukahori D."/>
            <person name="Shoda T."/>
            <person name="Sakoda M."/>
            <person name="Morohoshi T."/>
            <person name="Mitsuboshi M."/>
            <person name="Nishizawa T."/>
        </authorList>
    </citation>
    <scope>NUCLEOTIDE SEQUENCE</scope>
    <source>
        <strain evidence="2">CMC57</strain>
    </source>
</reference>
<dbReference type="Gene3D" id="1.25.40.10">
    <property type="entry name" value="Tetratricopeptide repeat domain"/>
    <property type="match status" value="1"/>
</dbReference>
<dbReference type="InterPro" id="IPR011990">
    <property type="entry name" value="TPR-like_helical_dom_sf"/>
</dbReference>
<gene>
    <name evidence="2" type="ORF">KCMC57_30210</name>
</gene>
<evidence type="ECO:0000313" key="2">
    <source>
        <dbReference type="EMBL" id="BFP46653.1"/>
    </source>
</evidence>
<dbReference type="Pfam" id="PF13424">
    <property type="entry name" value="TPR_12"/>
    <property type="match status" value="1"/>
</dbReference>
<dbReference type="RefSeq" id="WP_407989051.1">
    <property type="nucleotide sequence ID" value="NZ_AP035881.2"/>
</dbReference>
<proteinExistence type="predicted"/>
<evidence type="ECO:0008006" key="3">
    <source>
        <dbReference type="Google" id="ProtNLM"/>
    </source>
</evidence>
<dbReference type="SUPFAM" id="SSF48452">
    <property type="entry name" value="TPR-like"/>
    <property type="match status" value="1"/>
</dbReference>
<organism evidence="2">
    <name type="scientific">Kitasatospora sp. CMC57</name>
    <dbReference type="NCBI Taxonomy" id="3231513"/>
    <lineage>
        <taxon>Bacteria</taxon>
        <taxon>Bacillati</taxon>
        <taxon>Actinomycetota</taxon>
        <taxon>Actinomycetes</taxon>
        <taxon>Kitasatosporales</taxon>
        <taxon>Streptomycetaceae</taxon>
        <taxon>Kitasatospora</taxon>
    </lineage>
</organism>
<dbReference type="AlphaFoldDB" id="A0AB33K446"/>
<protein>
    <recommendedName>
        <fullName evidence="3">Tetratricopeptide repeat protein</fullName>
    </recommendedName>
</protein>